<keyword evidence="5" id="KW-1185">Reference proteome</keyword>
<reference evidence="4 5" key="1">
    <citation type="submission" date="2020-08" db="EMBL/GenBank/DDBJ databases">
        <title>Sequencing the genomes of 1000 actinobacteria strains.</title>
        <authorList>
            <person name="Klenk H.-P."/>
        </authorList>
    </citation>
    <scope>NUCLEOTIDE SEQUENCE [LARGE SCALE GENOMIC DNA]</scope>
    <source>
        <strain evidence="4 5">DSM 24947</strain>
    </source>
</reference>
<dbReference type="AlphaFoldDB" id="A0A7W7FK45"/>
<dbReference type="RefSeq" id="WP_343065900.1">
    <property type="nucleotide sequence ID" value="NZ_JACHMD010000001.1"/>
</dbReference>
<keyword evidence="2" id="KW-0812">Transmembrane</keyword>
<dbReference type="Gene3D" id="3.40.710.10">
    <property type="entry name" value="DD-peptidase/beta-lactamase superfamily"/>
    <property type="match status" value="1"/>
</dbReference>
<dbReference type="SUPFAM" id="SSF56601">
    <property type="entry name" value="beta-lactamase/transpeptidase-like"/>
    <property type="match status" value="1"/>
</dbReference>
<feature type="region of interest" description="Disordered" evidence="1">
    <location>
        <begin position="1"/>
        <end position="60"/>
    </location>
</feature>
<evidence type="ECO:0000313" key="5">
    <source>
        <dbReference type="Proteomes" id="UP000573729"/>
    </source>
</evidence>
<dbReference type="EC" id="3.4.16.4" evidence="4"/>
<dbReference type="InterPro" id="IPR001967">
    <property type="entry name" value="Peptidase_S11_N"/>
</dbReference>
<feature type="transmembrane region" description="Helical" evidence="2">
    <location>
        <begin position="134"/>
        <end position="156"/>
    </location>
</feature>
<feature type="domain" description="Peptidase S11 D-alanyl-D-alanine carboxypeptidase A N-terminal" evidence="3">
    <location>
        <begin position="206"/>
        <end position="389"/>
    </location>
</feature>
<gene>
    <name evidence="4" type="ORF">BKA24_000703</name>
</gene>
<proteinExistence type="predicted"/>
<dbReference type="GO" id="GO:0006508">
    <property type="term" value="P:proteolysis"/>
    <property type="evidence" value="ECO:0007669"/>
    <property type="project" value="InterPro"/>
</dbReference>
<keyword evidence="2" id="KW-0472">Membrane</keyword>
<keyword evidence="4" id="KW-0645">Protease</keyword>
<dbReference type="Pfam" id="PF00768">
    <property type="entry name" value="Peptidase_S11"/>
    <property type="match status" value="1"/>
</dbReference>
<dbReference type="GO" id="GO:0009002">
    <property type="term" value="F:serine-type D-Ala-D-Ala carboxypeptidase activity"/>
    <property type="evidence" value="ECO:0007669"/>
    <property type="project" value="UniProtKB-EC"/>
</dbReference>
<accession>A0A7W7FK45</accession>
<keyword evidence="4" id="KW-0121">Carboxypeptidase</keyword>
<protein>
    <submittedName>
        <fullName evidence="4">D-alanyl-D-alanine carboxypeptidase (Penicillin-binding protein 5/6)</fullName>
        <ecNumber evidence="4">3.4.16.4</ecNumber>
    </submittedName>
</protein>
<comment type="caution">
    <text evidence="4">The sequence shown here is derived from an EMBL/GenBank/DDBJ whole genome shotgun (WGS) entry which is preliminary data.</text>
</comment>
<feature type="compositionally biased region" description="Low complexity" evidence="1">
    <location>
        <begin position="21"/>
        <end position="40"/>
    </location>
</feature>
<dbReference type="EMBL" id="JACHMD010000001">
    <property type="protein sequence ID" value="MBB4665994.1"/>
    <property type="molecule type" value="Genomic_DNA"/>
</dbReference>
<keyword evidence="4" id="KW-0378">Hydrolase</keyword>
<evidence type="ECO:0000313" key="4">
    <source>
        <dbReference type="EMBL" id="MBB4665994.1"/>
    </source>
</evidence>
<evidence type="ECO:0000256" key="2">
    <source>
        <dbReference type="SAM" id="Phobius"/>
    </source>
</evidence>
<sequence>MTTEDATPRTRRELRARAGEEAPVADAPGSDDPAPTSDAPTPGPSTPAGPSRLNEPSPLPMSAAFAAASPVTVLDAVAAPASTAAPAPAAPVTDRVALTWVDPDALPSEAAPQTAGFELLPPLRRPRRRFDARVVVIPAVAVVSLVIAYVAAMALWPLSAVEPTVTAAEATALRGTSADVDWPSDGTGAVAIEGFTPATSTGDADQLASLTKLVTALVVLDAAPLESGEQGPSYDFTFADRSEYWQYIAGNQSALNVPDGGSLTEYQLLQGTLIASASNYADRLATEVFGSIDQYTAAATAWLDANDIDGVTITDASGFDRGNEATPAAIIALAEKALANPVIAEIVSTDSAELPGAGVFENTNALLGESGVIGVKTGSYAENYNLVAARTLTVGDQELTLLASVTGQPTDDLRVSETRRLLEDVATEASVASSLAAGTVVAGVTTAWGASSQLVTDADASLLLWNGATAQTEADYELGEAREEGATAGTLTLTGPAGSAEVGVELASDVPGPDLWWRLSHPLELLGIG</sequence>
<dbReference type="InterPro" id="IPR012338">
    <property type="entry name" value="Beta-lactam/transpept-like"/>
</dbReference>
<name>A0A7W7FK45_9MICO</name>
<dbReference type="Proteomes" id="UP000573729">
    <property type="component" value="Unassembled WGS sequence"/>
</dbReference>
<evidence type="ECO:0000259" key="3">
    <source>
        <dbReference type="Pfam" id="PF00768"/>
    </source>
</evidence>
<organism evidence="4 5">
    <name type="scientific">Microbacterium marinum</name>
    <dbReference type="NCBI Taxonomy" id="421115"/>
    <lineage>
        <taxon>Bacteria</taxon>
        <taxon>Bacillati</taxon>
        <taxon>Actinomycetota</taxon>
        <taxon>Actinomycetes</taxon>
        <taxon>Micrococcales</taxon>
        <taxon>Microbacteriaceae</taxon>
        <taxon>Microbacterium</taxon>
    </lineage>
</organism>
<feature type="compositionally biased region" description="Basic and acidic residues" evidence="1">
    <location>
        <begin position="1"/>
        <end position="20"/>
    </location>
</feature>
<evidence type="ECO:0000256" key="1">
    <source>
        <dbReference type="SAM" id="MobiDB-lite"/>
    </source>
</evidence>
<keyword evidence="2" id="KW-1133">Transmembrane helix</keyword>